<evidence type="ECO:0000256" key="10">
    <source>
        <dbReference type="HAMAP-Rule" id="MF_00406"/>
    </source>
</evidence>
<evidence type="ECO:0000256" key="6">
    <source>
        <dbReference type="ARBA" id="ARBA00022556"/>
    </source>
</evidence>
<dbReference type="Pfam" id="PF07977">
    <property type="entry name" value="FabA"/>
    <property type="match status" value="1"/>
</dbReference>
<dbReference type="PANTHER" id="PTHR30272:SF1">
    <property type="entry name" value="3-HYDROXYACYL-[ACYL-CARRIER-PROTEIN] DEHYDRATASE"/>
    <property type="match status" value="1"/>
</dbReference>
<gene>
    <name evidence="10 11" type="primary">fabZ</name>
    <name evidence="11" type="ORF">HXM90_02230</name>
</gene>
<dbReference type="InterPro" id="IPR010084">
    <property type="entry name" value="FabZ"/>
</dbReference>
<keyword evidence="5 10" id="KW-0444">Lipid biosynthesis</keyword>
<evidence type="ECO:0000256" key="8">
    <source>
        <dbReference type="ARBA" id="ARBA00023239"/>
    </source>
</evidence>
<dbReference type="GO" id="GO:0016020">
    <property type="term" value="C:membrane"/>
    <property type="evidence" value="ECO:0007669"/>
    <property type="project" value="GOC"/>
</dbReference>
<keyword evidence="6 10" id="KW-0441">Lipid A biosynthesis</keyword>
<evidence type="ECO:0000313" key="12">
    <source>
        <dbReference type="Proteomes" id="UP000775770"/>
    </source>
</evidence>
<dbReference type="CDD" id="cd01288">
    <property type="entry name" value="FabZ"/>
    <property type="match status" value="1"/>
</dbReference>
<dbReference type="RefSeq" id="WP_007157588.1">
    <property type="nucleotide sequence ID" value="NZ_CAUQIH010000027.1"/>
</dbReference>
<evidence type="ECO:0000256" key="5">
    <source>
        <dbReference type="ARBA" id="ARBA00022516"/>
    </source>
</evidence>
<dbReference type="Gene3D" id="3.10.129.10">
    <property type="entry name" value="Hotdog Thioesterase"/>
    <property type="match status" value="1"/>
</dbReference>
<dbReference type="EC" id="4.2.1.59" evidence="10"/>
<dbReference type="GO" id="GO:0006633">
    <property type="term" value="P:fatty acid biosynthetic process"/>
    <property type="evidence" value="ECO:0007669"/>
    <property type="project" value="UniProtKB-UniRule"/>
</dbReference>
<dbReference type="GO" id="GO:0019171">
    <property type="term" value="F:(3R)-hydroxyacyl-[acyl-carrier-protein] dehydratase activity"/>
    <property type="evidence" value="ECO:0007669"/>
    <property type="project" value="UniProtKB-EC"/>
</dbReference>
<comment type="caution">
    <text evidence="11">The sequence shown here is derived from an EMBL/GenBank/DDBJ whole genome shotgun (WGS) entry which is preliminary data.</text>
</comment>
<dbReference type="InterPro" id="IPR013114">
    <property type="entry name" value="FabA_FabZ"/>
</dbReference>
<name>A0A930DMP1_9FIRM</name>
<dbReference type="Proteomes" id="UP000775770">
    <property type="component" value="Unassembled WGS sequence"/>
</dbReference>
<dbReference type="SUPFAM" id="SSF54637">
    <property type="entry name" value="Thioesterase/thiol ester dehydrase-isomerase"/>
    <property type="match status" value="1"/>
</dbReference>
<organism evidence="11 12">
    <name type="scientific">Oribacterium sinus</name>
    <dbReference type="NCBI Taxonomy" id="237576"/>
    <lineage>
        <taxon>Bacteria</taxon>
        <taxon>Bacillati</taxon>
        <taxon>Bacillota</taxon>
        <taxon>Clostridia</taxon>
        <taxon>Lachnospirales</taxon>
        <taxon>Lachnospiraceae</taxon>
        <taxon>Oribacterium</taxon>
    </lineage>
</organism>
<proteinExistence type="inferred from homology"/>
<feature type="active site" evidence="10">
    <location>
        <position position="50"/>
    </location>
</feature>
<evidence type="ECO:0000256" key="9">
    <source>
        <dbReference type="ARBA" id="ARBA00025049"/>
    </source>
</evidence>
<dbReference type="PANTHER" id="PTHR30272">
    <property type="entry name" value="3-HYDROXYACYL-[ACYL-CARRIER-PROTEIN] DEHYDRATASE"/>
    <property type="match status" value="1"/>
</dbReference>
<keyword evidence="7 10" id="KW-0443">Lipid metabolism</keyword>
<dbReference type="FunFam" id="3.10.129.10:FF:000001">
    <property type="entry name" value="3-hydroxyacyl-[acyl-carrier-protein] dehydratase FabZ"/>
    <property type="match status" value="1"/>
</dbReference>
<dbReference type="GO" id="GO:0005737">
    <property type="term" value="C:cytoplasm"/>
    <property type="evidence" value="ECO:0007669"/>
    <property type="project" value="UniProtKB-SubCell"/>
</dbReference>
<reference evidence="11" key="1">
    <citation type="submission" date="2020-04" db="EMBL/GenBank/DDBJ databases">
        <title>Deep metagenomics examines the oral microbiome during advanced dental caries in children, revealing novel taxa and co-occurrences with host molecules.</title>
        <authorList>
            <person name="Baker J.L."/>
            <person name="Morton J.T."/>
            <person name="Dinis M."/>
            <person name="Alvarez R."/>
            <person name="Tran N.C."/>
            <person name="Knight R."/>
            <person name="Edlund A."/>
        </authorList>
    </citation>
    <scope>NUCLEOTIDE SEQUENCE</scope>
    <source>
        <strain evidence="11">JCVI_38_bin.19</strain>
    </source>
</reference>
<accession>A0A930DMP1</accession>
<evidence type="ECO:0000256" key="1">
    <source>
        <dbReference type="ARBA" id="ARBA00001055"/>
    </source>
</evidence>
<protein>
    <recommendedName>
        <fullName evidence="10">3-hydroxyacyl-[acyl-carrier-protein] dehydratase FabZ</fullName>
        <ecNumber evidence="10">4.2.1.59</ecNumber>
    </recommendedName>
    <alternativeName>
        <fullName evidence="10">(3R)-hydroxymyristoyl-[acyl-carrier-protein] dehydratase</fullName>
        <shortName evidence="10">(3R)-hydroxymyristoyl-ACP dehydrase</shortName>
    </alternativeName>
    <alternativeName>
        <fullName evidence="10">Beta-hydroxyacyl-ACP dehydratase</fullName>
    </alternativeName>
</protein>
<evidence type="ECO:0000256" key="4">
    <source>
        <dbReference type="ARBA" id="ARBA00022490"/>
    </source>
</evidence>
<comment type="similarity">
    <text evidence="3 10">Belongs to the thioester dehydratase family. FabZ subfamily.</text>
</comment>
<dbReference type="NCBIfam" id="TIGR01750">
    <property type="entry name" value="fabZ"/>
    <property type="match status" value="1"/>
</dbReference>
<sequence length="142" mass="15490">MPKLNIEEIKAIIPHRYPFLLIDEIQDYEAGEFAVAKKCVTINEPFFQGHFPSYPVMPGVLIVEALAQTGAVALLALPENKGKIALFGGIKNCKFKKQVRPGDVLELSCRVVNRKGPVGIGEAEAKVDGKTVVKAELTFAVQ</sequence>
<dbReference type="EMBL" id="JABZRA010000017">
    <property type="protein sequence ID" value="MBF1272229.1"/>
    <property type="molecule type" value="Genomic_DNA"/>
</dbReference>
<keyword evidence="8 10" id="KW-0456">Lyase</keyword>
<evidence type="ECO:0000256" key="3">
    <source>
        <dbReference type="ARBA" id="ARBA00009174"/>
    </source>
</evidence>
<evidence type="ECO:0000256" key="7">
    <source>
        <dbReference type="ARBA" id="ARBA00023098"/>
    </source>
</evidence>
<evidence type="ECO:0000313" key="11">
    <source>
        <dbReference type="EMBL" id="MBF1272229.1"/>
    </source>
</evidence>
<keyword evidence="4 10" id="KW-0963">Cytoplasm</keyword>
<evidence type="ECO:0000256" key="2">
    <source>
        <dbReference type="ARBA" id="ARBA00004496"/>
    </source>
</evidence>
<comment type="catalytic activity">
    <reaction evidence="1 10">
        <text>a (3R)-hydroxyacyl-[ACP] = a (2E)-enoyl-[ACP] + H2O</text>
        <dbReference type="Rhea" id="RHEA:13097"/>
        <dbReference type="Rhea" id="RHEA-COMP:9925"/>
        <dbReference type="Rhea" id="RHEA-COMP:9945"/>
        <dbReference type="ChEBI" id="CHEBI:15377"/>
        <dbReference type="ChEBI" id="CHEBI:78784"/>
        <dbReference type="ChEBI" id="CHEBI:78827"/>
        <dbReference type="EC" id="4.2.1.59"/>
    </reaction>
</comment>
<comment type="subcellular location">
    <subcellularLocation>
        <location evidence="2 10">Cytoplasm</location>
    </subcellularLocation>
</comment>
<dbReference type="AlphaFoldDB" id="A0A930DMP1"/>
<dbReference type="NCBIfam" id="NF000582">
    <property type="entry name" value="PRK00006.1"/>
    <property type="match status" value="1"/>
</dbReference>
<dbReference type="GO" id="GO:0009245">
    <property type="term" value="P:lipid A biosynthetic process"/>
    <property type="evidence" value="ECO:0007669"/>
    <property type="project" value="UniProtKB-UniRule"/>
</dbReference>
<dbReference type="InterPro" id="IPR029069">
    <property type="entry name" value="HotDog_dom_sf"/>
</dbReference>
<comment type="function">
    <text evidence="9 10">Involved in unsaturated fatty acids biosynthesis. Catalyzes the dehydration of short chain beta-hydroxyacyl-ACPs and long chain saturated and unsaturated beta-hydroxyacyl-ACPs.</text>
</comment>
<dbReference type="HAMAP" id="MF_00406">
    <property type="entry name" value="FabZ"/>
    <property type="match status" value="1"/>
</dbReference>